<sequence length="205" mass="23872">MKKNTIVVIVLSIIIVILLNHIVISGVSKSSSTEFLKLPILNSIIIALVSITTMIITNYFNLKRIKLETKEKIILENFSIRRKANSKLFYALLEYQNYFNKFFKAENTFEEILDWKDFSPLEYYNKVFNLFLEQLINLHPDTIKLMEQLIVKSFPLIQISLKNEIDKVEVMKDSGSIECLILTDFISEITEQLKKINGMNDLDNI</sequence>
<feature type="transmembrane region" description="Helical" evidence="1">
    <location>
        <begin position="40"/>
        <end position="62"/>
    </location>
</feature>
<keyword evidence="1" id="KW-0472">Membrane</keyword>
<feature type="transmembrane region" description="Helical" evidence="1">
    <location>
        <begin position="7"/>
        <end position="28"/>
    </location>
</feature>
<keyword evidence="1" id="KW-1133">Transmembrane helix</keyword>
<dbReference type="HOGENOM" id="CLU_1336740_0_0_0"/>
<keyword evidence="3" id="KW-1185">Reference proteome</keyword>
<dbReference type="EMBL" id="CP001739">
    <property type="protein sequence ID" value="ACZ09435.1"/>
    <property type="molecule type" value="Genomic_DNA"/>
</dbReference>
<accession>D1AM61</accession>
<name>D1AM61_SEBTE</name>
<dbReference type="RefSeq" id="WP_012862029.1">
    <property type="nucleotide sequence ID" value="NC_013517.1"/>
</dbReference>
<protein>
    <submittedName>
        <fullName evidence="2">Uncharacterized protein</fullName>
    </submittedName>
</protein>
<dbReference type="STRING" id="526218.Sterm_2586"/>
<proteinExistence type="predicted"/>
<dbReference type="KEGG" id="str:Sterm_2586"/>
<evidence type="ECO:0000256" key="1">
    <source>
        <dbReference type="SAM" id="Phobius"/>
    </source>
</evidence>
<reference evidence="2 3" key="2">
    <citation type="journal article" date="2010" name="Stand. Genomic Sci.">
        <title>Complete genome sequence of Sebaldella termitidis type strain (NCTC 11300).</title>
        <authorList>
            <person name="Harmon-Smith M."/>
            <person name="Celia L."/>
            <person name="Chertkov O."/>
            <person name="Lapidus A."/>
            <person name="Copeland A."/>
            <person name="Glavina Del Rio T."/>
            <person name="Nolan M."/>
            <person name="Lucas S."/>
            <person name="Tice H."/>
            <person name="Cheng J.F."/>
            <person name="Han C."/>
            <person name="Detter J.C."/>
            <person name="Bruce D."/>
            <person name="Goodwin L."/>
            <person name="Pitluck S."/>
            <person name="Pati A."/>
            <person name="Liolios K."/>
            <person name="Ivanova N."/>
            <person name="Mavromatis K."/>
            <person name="Mikhailova N."/>
            <person name="Chen A."/>
            <person name="Palaniappan K."/>
            <person name="Land M."/>
            <person name="Hauser L."/>
            <person name="Chang Y.J."/>
            <person name="Jeffries C.D."/>
            <person name="Brettin T."/>
            <person name="Goker M."/>
            <person name="Beck B."/>
            <person name="Bristow J."/>
            <person name="Eisen J.A."/>
            <person name="Markowitz V."/>
            <person name="Hugenholtz P."/>
            <person name="Kyrpides N.C."/>
            <person name="Klenk H.P."/>
            <person name="Chen F."/>
        </authorList>
    </citation>
    <scope>NUCLEOTIDE SEQUENCE [LARGE SCALE GENOMIC DNA]</scope>
    <source>
        <strain evidence="3">ATCC 33386 / NCTC 11300</strain>
    </source>
</reference>
<evidence type="ECO:0000313" key="2">
    <source>
        <dbReference type="EMBL" id="ACZ09435.1"/>
    </source>
</evidence>
<dbReference type="AlphaFoldDB" id="D1AM61"/>
<evidence type="ECO:0000313" key="3">
    <source>
        <dbReference type="Proteomes" id="UP000000845"/>
    </source>
</evidence>
<gene>
    <name evidence="2" type="ordered locus">Sterm_2586</name>
</gene>
<dbReference type="Proteomes" id="UP000000845">
    <property type="component" value="Chromosome"/>
</dbReference>
<reference evidence="3" key="1">
    <citation type="submission" date="2009-09" db="EMBL/GenBank/DDBJ databases">
        <title>The complete chromosome of Sebaldella termitidis ATCC 33386.</title>
        <authorList>
            <consortium name="US DOE Joint Genome Institute (JGI-PGF)"/>
            <person name="Lucas S."/>
            <person name="Copeland A."/>
            <person name="Lapidus A."/>
            <person name="Glavina del Rio T."/>
            <person name="Dalin E."/>
            <person name="Tice H."/>
            <person name="Bruce D."/>
            <person name="Goodwin L."/>
            <person name="Pitluck S."/>
            <person name="Kyrpides N."/>
            <person name="Mavromatis K."/>
            <person name="Ivanova N."/>
            <person name="Mikhailova N."/>
            <person name="Sims D."/>
            <person name="Meincke L."/>
            <person name="Brettin T."/>
            <person name="Detter J.C."/>
            <person name="Han C."/>
            <person name="Larimer F."/>
            <person name="Land M."/>
            <person name="Hauser L."/>
            <person name="Markowitz V."/>
            <person name="Cheng J.F."/>
            <person name="Hugenholtz P."/>
            <person name="Woyke T."/>
            <person name="Wu D."/>
            <person name="Eisen J.A."/>
        </authorList>
    </citation>
    <scope>NUCLEOTIDE SEQUENCE [LARGE SCALE GENOMIC DNA]</scope>
    <source>
        <strain evidence="3">ATCC 33386 / NCTC 11300</strain>
    </source>
</reference>
<keyword evidence="1" id="KW-0812">Transmembrane</keyword>
<organism evidence="2 3">
    <name type="scientific">Sebaldella termitidis (strain ATCC 33386 / NCTC 11300)</name>
    <dbReference type="NCBI Taxonomy" id="526218"/>
    <lineage>
        <taxon>Bacteria</taxon>
        <taxon>Fusobacteriati</taxon>
        <taxon>Fusobacteriota</taxon>
        <taxon>Fusobacteriia</taxon>
        <taxon>Fusobacteriales</taxon>
        <taxon>Leptotrichiaceae</taxon>
        <taxon>Sebaldella</taxon>
    </lineage>
</organism>